<dbReference type="GO" id="GO:0005730">
    <property type="term" value="C:nucleolus"/>
    <property type="evidence" value="ECO:0007669"/>
    <property type="project" value="UniProtKB-SubCell"/>
</dbReference>
<accession>A0A086KAX3</accession>
<sequence length="128" mass="14856">MPDGMCSGLCRVCWSVWRPAWKRRLCLFCCGLGPRCVLEIVKILDGSFSGKTIWSNRNYICSRDLVALQRMGRAQSYAQRVQAKEKRTERLDKLHIEESPLAMENVFGDFVRDSEDRRGKKKRKVEEA</sequence>
<evidence type="ECO:0000256" key="1">
    <source>
        <dbReference type="ARBA" id="ARBA00004604"/>
    </source>
</evidence>
<proteinExistence type="predicted"/>
<evidence type="ECO:0000256" key="2">
    <source>
        <dbReference type="ARBA" id="ARBA00022517"/>
    </source>
</evidence>
<evidence type="ECO:0000313" key="3">
    <source>
        <dbReference type="EMBL" id="KFG41541.1"/>
    </source>
</evidence>
<name>A0A086KAX3_TOXGO</name>
<comment type="subcellular location">
    <subcellularLocation>
        <location evidence="1">Nucleus</location>
        <location evidence="1">Nucleolus</location>
    </subcellularLocation>
</comment>
<keyword evidence="2" id="KW-0690">Ribosome biogenesis</keyword>
<dbReference type="EMBL" id="AHZU02000681">
    <property type="protein sequence ID" value="KFG41541.1"/>
    <property type="molecule type" value="Genomic_DNA"/>
</dbReference>
<dbReference type="InterPro" id="IPR026532">
    <property type="entry name" value="BRX1"/>
</dbReference>
<dbReference type="PANTHER" id="PTHR13634:SF0">
    <property type="entry name" value="RIBOSOME BIOGENESIS PROTEIN BRX1 HOMOLOG"/>
    <property type="match status" value="1"/>
</dbReference>
<comment type="caution">
    <text evidence="3">The sequence shown here is derived from an EMBL/GenBank/DDBJ whole genome shotgun (WGS) entry which is preliminary data.</text>
</comment>
<gene>
    <name evidence="3" type="ORF">TGDOM2_222000B</name>
</gene>
<dbReference type="AlphaFoldDB" id="A0A086KAX3"/>
<dbReference type="GO" id="GO:0003723">
    <property type="term" value="F:RNA binding"/>
    <property type="evidence" value="ECO:0007669"/>
    <property type="project" value="TreeGrafter"/>
</dbReference>
<dbReference type="Proteomes" id="UP000028837">
    <property type="component" value="Unassembled WGS sequence"/>
</dbReference>
<evidence type="ECO:0000313" key="4">
    <source>
        <dbReference type="Proteomes" id="UP000028837"/>
    </source>
</evidence>
<dbReference type="GO" id="GO:0000027">
    <property type="term" value="P:ribosomal large subunit assembly"/>
    <property type="evidence" value="ECO:0007669"/>
    <property type="project" value="TreeGrafter"/>
</dbReference>
<organism evidence="3 4">
    <name type="scientific">Toxoplasma gondii GAB2-2007-GAL-DOM2</name>
    <dbReference type="NCBI Taxonomy" id="1130820"/>
    <lineage>
        <taxon>Eukaryota</taxon>
        <taxon>Sar</taxon>
        <taxon>Alveolata</taxon>
        <taxon>Apicomplexa</taxon>
        <taxon>Conoidasida</taxon>
        <taxon>Coccidia</taxon>
        <taxon>Eucoccidiorida</taxon>
        <taxon>Eimeriorina</taxon>
        <taxon>Sarcocystidae</taxon>
        <taxon>Toxoplasma</taxon>
    </lineage>
</organism>
<protein>
    <submittedName>
        <fullName evidence="3">Brix domain-containing protein</fullName>
    </submittedName>
</protein>
<reference evidence="3 4" key="1">
    <citation type="submission" date="2014-02" db="EMBL/GenBank/DDBJ databases">
        <authorList>
            <person name="Sibley D."/>
            <person name="Venepally P."/>
            <person name="Karamycheva S."/>
            <person name="Hadjithomas M."/>
            <person name="Khan A."/>
            <person name="Brunk B."/>
            <person name="Roos D."/>
            <person name="Caler E."/>
            <person name="Lorenzi H."/>
        </authorList>
    </citation>
    <scope>NUCLEOTIDE SEQUENCE [LARGE SCALE GENOMIC DNA]</scope>
    <source>
        <strain evidence="3 4">GAB2-2007-GAL-DOM2</strain>
    </source>
</reference>
<dbReference type="PANTHER" id="PTHR13634">
    <property type="entry name" value="RIBOSOME BIOGENESIS PROTEIN BRIX"/>
    <property type="match status" value="1"/>
</dbReference>
<dbReference type="VEuPathDB" id="ToxoDB:TGDOM2_222000B"/>